<gene>
    <name evidence="1" type="ORF">PDIGIT_LOCUS2476</name>
</gene>
<comment type="caution">
    <text evidence="1">The sequence shown here is derived from an EMBL/GenBank/DDBJ whole genome shotgun (WGS) entry which is preliminary data.</text>
</comment>
<name>A0A9W4U5L8_9PLEO</name>
<accession>A0A9W4U5L8</accession>
<organism evidence="1 2">
    <name type="scientific">Periconia digitata</name>
    <dbReference type="NCBI Taxonomy" id="1303443"/>
    <lineage>
        <taxon>Eukaryota</taxon>
        <taxon>Fungi</taxon>
        <taxon>Dikarya</taxon>
        <taxon>Ascomycota</taxon>
        <taxon>Pezizomycotina</taxon>
        <taxon>Dothideomycetes</taxon>
        <taxon>Pleosporomycetidae</taxon>
        <taxon>Pleosporales</taxon>
        <taxon>Massarineae</taxon>
        <taxon>Periconiaceae</taxon>
        <taxon>Periconia</taxon>
    </lineage>
</organism>
<proteinExistence type="predicted"/>
<protein>
    <submittedName>
        <fullName evidence="1">Uncharacterized protein</fullName>
    </submittedName>
</protein>
<dbReference type="AlphaFoldDB" id="A0A9W4U5L8"/>
<evidence type="ECO:0000313" key="2">
    <source>
        <dbReference type="Proteomes" id="UP001152607"/>
    </source>
</evidence>
<reference evidence="1" key="1">
    <citation type="submission" date="2023-01" db="EMBL/GenBank/DDBJ databases">
        <authorList>
            <person name="Van Ghelder C."/>
            <person name="Rancurel C."/>
        </authorList>
    </citation>
    <scope>NUCLEOTIDE SEQUENCE</scope>
    <source>
        <strain evidence="1">CNCM I-4278</strain>
    </source>
</reference>
<keyword evidence="2" id="KW-1185">Reference proteome</keyword>
<dbReference type="Proteomes" id="UP001152607">
    <property type="component" value="Unassembled WGS sequence"/>
</dbReference>
<evidence type="ECO:0000313" key="1">
    <source>
        <dbReference type="EMBL" id="CAI6291569.1"/>
    </source>
</evidence>
<sequence length="82" mass="8735">MHLGISIATLPPCVNITPSIPPPTTSLSNPMLNNTPLPFSPFNLLPPRPLTSLASWMSSFHSAPTTIHTNVHVNIDPSSAIL</sequence>
<dbReference type="EMBL" id="CAOQHR010000002">
    <property type="protein sequence ID" value="CAI6291569.1"/>
    <property type="molecule type" value="Genomic_DNA"/>
</dbReference>